<sequence>MKGAFLQKRFSLNVGHALMLYKILTDQICPNLLEMQFKFIIKNDEKKELEWNGASGEVVLIA</sequence>
<organism evidence="1 2">
    <name type="scientific">Clunio marinus</name>
    <dbReference type="NCBI Taxonomy" id="568069"/>
    <lineage>
        <taxon>Eukaryota</taxon>
        <taxon>Metazoa</taxon>
        <taxon>Ecdysozoa</taxon>
        <taxon>Arthropoda</taxon>
        <taxon>Hexapoda</taxon>
        <taxon>Insecta</taxon>
        <taxon>Pterygota</taxon>
        <taxon>Neoptera</taxon>
        <taxon>Endopterygota</taxon>
        <taxon>Diptera</taxon>
        <taxon>Nematocera</taxon>
        <taxon>Chironomoidea</taxon>
        <taxon>Chironomidae</taxon>
        <taxon>Clunio</taxon>
    </lineage>
</organism>
<keyword evidence="2" id="KW-1185">Reference proteome</keyword>
<dbReference type="Proteomes" id="UP000183832">
    <property type="component" value="Unassembled WGS sequence"/>
</dbReference>
<gene>
    <name evidence="1" type="ORF">CLUMA_CG007267</name>
</gene>
<evidence type="ECO:0000313" key="1">
    <source>
        <dbReference type="EMBL" id="CRK93739.1"/>
    </source>
</evidence>
<protein>
    <submittedName>
        <fullName evidence="1">CLUMA_CG007267, isoform A</fullName>
    </submittedName>
</protein>
<dbReference type="AlphaFoldDB" id="A0A1J1I0L3"/>
<proteinExistence type="predicted"/>
<evidence type="ECO:0000313" key="2">
    <source>
        <dbReference type="Proteomes" id="UP000183832"/>
    </source>
</evidence>
<accession>A0A1J1I0L3</accession>
<name>A0A1J1I0L3_9DIPT</name>
<dbReference type="EMBL" id="CVRI01000038">
    <property type="protein sequence ID" value="CRK93739.1"/>
    <property type="molecule type" value="Genomic_DNA"/>
</dbReference>
<reference evidence="1 2" key="1">
    <citation type="submission" date="2015-04" db="EMBL/GenBank/DDBJ databases">
        <authorList>
            <person name="Syromyatnikov M.Y."/>
            <person name="Popov V.N."/>
        </authorList>
    </citation>
    <scope>NUCLEOTIDE SEQUENCE [LARGE SCALE GENOMIC DNA]</scope>
</reference>